<evidence type="ECO:0000256" key="1">
    <source>
        <dbReference type="ARBA" id="ARBA00006479"/>
    </source>
</evidence>
<dbReference type="eggNOG" id="COG1940">
    <property type="taxonomic scope" value="Bacteria"/>
</dbReference>
<dbReference type="RefSeq" id="WP_034258397.1">
    <property type="nucleotide sequence ID" value="NZ_JGYV01000005.1"/>
</dbReference>
<dbReference type="PANTHER" id="PTHR18964">
    <property type="entry name" value="ROK (REPRESSOR, ORF, KINASE) FAMILY"/>
    <property type="match status" value="1"/>
</dbReference>
<name>A0A087AZH6_9BIFI</name>
<keyword evidence="2" id="KW-0418">Kinase</keyword>
<evidence type="ECO:0000313" key="2">
    <source>
        <dbReference type="EMBL" id="KFI64176.1"/>
    </source>
</evidence>
<reference evidence="2 3" key="1">
    <citation type="submission" date="2014-03" db="EMBL/GenBank/DDBJ databases">
        <title>Genomics of Bifidobacteria.</title>
        <authorList>
            <person name="Ventura M."/>
            <person name="Milani C."/>
            <person name="Lugli G.A."/>
        </authorList>
    </citation>
    <scope>NUCLEOTIDE SEQUENCE [LARGE SCALE GENOMIC DNA]</scope>
    <source>
        <strain evidence="2 3">LMG 10738</strain>
    </source>
</reference>
<dbReference type="EC" id="2.7.1.2" evidence="2"/>
<keyword evidence="3" id="KW-1185">Reference proteome</keyword>
<dbReference type="Pfam" id="PF00480">
    <property type="entry name" value="ROK"/>
    <property type="match status" value="1"/>
</dbReference>
<dbReference type="InterPro" id="IPR043129">
    <property type="entry name" value="ATPase_NBD"/>
</dbReference>
<dbReference type="PANTHER" id="PTHR18964:SF173">
    <property type="entry name" value="GLUCOKINASE"/>
    <property type="match status" value="1"/>
</dbReference>
<dbReference type="AlphaFoldDB" id="A0A087AZH6"/>
<evidence type="ECO:0000313" key="3">
    <source>
        <dbReference type="Proteomes" id="UP000029067"/>
    </source>
</evidence>
<keyword evidence="2" id="KW-0808">Transferase</keyword>
<dbReference type="STRING" id="1688.BCUN_2037"/>
<comment type="similarity">
    <text evidence="1">Belongs to the ROK (NagC/XylR) family.</text>
</comment>
<dbReference type="OrthoDB" id="8772678at2"/>
<dbReference type="Proteomes" id="UP000029067">
    <property type="component" value="Unassembled WGS sequence"/>
</dbReference>
<sequence>MHSHTPPACLLGIDVGGTTIGGVAVVTHPDGAVDILATGERPARQGRDALVEDVAAVCDILRDAVDGRAVPRSIGIGTPGKVDVASGNVSDIANLSVDTVALGSDVARRTGLPVQVENDVNAAAIGAARMLGTADAHVVAFLNLGTGLAAGILRDGRLDHGARHTVGEIGHIPVERHRWPCGCGQRGCLETAGSGGAVTRLWPYDSPPMPGLLRAAADARSPRHAEAVDTKRTVVRAICDAIDVLALAVDPDLIIVGGGMARTGQPLLDALRGELHDRASASPFIRSLAIPDHLRLAPDALPLGAIGAALVAP</sequence>
<proteinExistence type="inferred from homology"/>
<dbReference type="Gene3D" id="3.30.420.40">
    <property type="match status" value="2"/>
</dbReference>
<gene>
    <name evidence="2" type="ORF">BCUN_2037</name>
</gene>
<dbReference type="SUPFAM" id="SSF53067">
    <property type="entry name" value="Actin-like ATPase domain"/>
    <property type="match status" value="1"/>
</dbReference>
<dbReference type="InterPro" id="IPR000600">
    <property type="entry name" value="ROK"/>
</dbReference>
<accession>A0A087AZH6</accession>
<protein>
    <submittedName>
        <fullName evidence="2">Sugar kinase</fullName>
        <ecNumber evidence="2">2.7.1.2</ecNumber>
    </submittedName>
</protein>
<dbReference type="EMBL" id="JGYV01000005">
    <property type="protein sequence ID" value="KFI64176.1"/>
    <property type="molecule type" value="Genomic_DNA"/>
</dbReference>
<dbReference type="GO" id="GO:0004340">
    <property type="term" value="F:glucokinase activity"/>
    <property type="evidence" value="ECO:0007669"/>
    <property type="project" value="UniProtKB-EC"/>
</dbReference>
<organism evidence="2 3">
    <name type="scientific">Bifidobacterium cuniculi</name>
    <dbReference type="NCBI Taxonomy" id="1688"/>
    <lineage>
        <taxon>Bacteria</taxon>
        <taxon>Bacillati</taxon>
        <taxon>Actinomycetota</taxon>
        <taxon>Actinomycetes</taxon>
        <taxon>Bifidobacteriales</taxon>
        <taxon>Bifidobacteriaceae</taxon>
        <taxon>Bifidobacterium</taxon>
    </lineage>
</organism>
<comment type="caution">
    <text evidence="2">The sequence shown here is derived from an EMBL/GenBank/DDBJ whole genome shotgun (WGS) entry which is preliminary data.</text>
</comment>